<comment type="caution">
    <text evidence="1">The sequence shown here is derived from an EMBL/GenBank/DDBJ whole genome shotgun (WGS) entry which is preliminary data.</text>
</comment>
<evidence type="ECO:0000313" key="1">
    <source>
        <dbReference type="EMBL" id="MEZ8056054.1"/>
    </source>
</evidence>
<dbReference type="Proteomes" id="UP001569175">
    <property type="component" value="Unassembled WGS sequence"/>
</dbReference>
<protein>
    <submittedName>
        <fullName evidence="1">Uncharacterized protein</fullName>
    </submittedName>
</protein>
<evidence type="ECO:0000313" key="2">
    <source>
        <dbReference type="Proteomes" id="UP001569175"/>
    </source>
</evidence>
<accession>A0ABV4KUF8</accession>
<keyword evidence="2" id="KW-1185">Reference proteome</keyword>
<gene>
    <name evidence="1" type="ORF">ACED57_23465</name>
</gene>
<dbReference type="RefSeq" id="WP_057623084.1">
    <property type="nucleotide sequence ID" value="NZ_JBGOOL010000127.1"/>
</dbReference>
<dbReference type="EMBL" id="JBGOOL010000127">
    <property type="protein sequence ID" value="MEZ8056054.1"/>
    <property type="molecule type" value="Genomic_DNA"/>
</dbReference>
<organism evidence="1 2">
    <name type="scientific">Vibrio atlanticus</name>
    <dbReference type="NCBI Taxonomy" id="693153"/>
    <lineage>
        <taxon>Bacteria</taxon>
        <taxon>Pseudomonadati</taxon>
        <taxon>Pseudomonadota</taxon>
        <taxon>Gammaproteobacteria</taxon>
        <taxon>Vibrionales</taxon>
        <taxon>Vibrionaceae</taxon>
        <taxon>Vibrio</taxon>
    </lineage>
</organism>
<reference evidence="1 2" key="1">
    <citation type="submission" date="2024-06" db="EMBL/GenBank/DDBJ databases">
        <authorList>
            <person name="Steensen K."/>
            <person name="Seneca J."/>
            <person name="Bartlau N."/>
            <person name="Yu A.X."/>
            <person name="Polz M.F."/>
        </authorList>
    </citation>
    <scope>NUCLEOTIDE SEQUENCE [LARGE SCALE GENOMIC DNA]</scope>
    <source>
        <strain evidence="1 2">1F9</strain>
    </source>
</reference>
<name>A0ABV4KUF8_9VIBR</name>
<sequence>MKILKLIFFSFLILTYMIPLQAKERLSFDEWKENKNLYQTKAVGAWNCEQLSNKQNQLVINLQEKQAVVFFSNKRITYKNEDISHQKGSFSAKKTKVVGFDKVDGKIVQTKMSFDYINFDYSLHILSYQMLENSSDNKFLNFKCIRR</sequence>
<proteinExistence type="predicted"/>